<dbReference type="EMBL" id="BNFF01000002">
    <property type="protein sequence ID" value="GHK57256.1"/>
    <property type="molecule type" value="Genomic_DNA"/>
</dbReference>
<keyword evidence="2" id="KW-0805">Transcription regulation</keyword>
<organism evidence="6 7">
    <name type="scientific">Klebsiella pneumoniae</name>
    <dbReference type="NCBI Taxonomy" id="573"/>
    <lineage>
        <taxon>Bacteria</taxon>
        <taxon>Pseudomonadati</taxon>
        <taxon>Pseudomonadota</taxon>
        <taxon>Gammaproteobacteria</taxon>
        <taxon>Enterobacterales</taxon>
        <taxon>Enterobacteriaceae</taxon>
        <taxon>Klebsiella/Raoultella group</taxon>
        <taxon>Klebsiella</taxon>
        <taxon>Klebsiella pneumoniae complex</taxon>
    </lineage>
</organism>
<dbReference type="PANTHER" id="PTHR30126:SF94">
    <property type="entry name" value="LYSR FAMILY TRANSCRIPTIONAL REGULATOR"/>
    <property type="match status" value="1"/>
</dbReference>
<evidence type="ECO:0000256" key="3">
    <source>
        <dbReference type="ARBA" id="ARBA00023125"/>
    </source>
</evidence>
<keyword evidence="4" id="KW-0804">Transcription</keyword>
<feature type="domain" description="LysR substrate-binding" evidence="5">
    <location>
        <begin position="12"/>
        <end position="99"/>
    </location>
</feature>
<dbReference type="PANTHER" id="PTHR30126">
    <property type="entry name" value="HTH-TYPE TRANSCRIPTIONAL REGULATOR"/>
    <property type="match status" value="1"/>
</dbReference>
<dbReference type="AlphaFoldDB" id="A0A919I7B1"/>
<dbReference type="Pfam" id="PF03466">
    <property type="entry name" value="LysR_substrate"/>
    <property type="match status" value="1"/>
</dbReference>
<comment type="caution">
    <text evidence="6">The sequence shown here is derived from an EMBL/GenBank/DDBJ whole genome shotgun (WGS) entry which is preliminary data.</text>
</comment>
<protein>
    <recommendedName>
        <fullName evidence="5">LysR substrate-binding domain-containing protein</fullName>
    </recommendedName>
</protein>
<comment type="similarity">
    <text evidence="1">Belongs to the LysR transcriptional regulatory family.</text>
</comment>
<reference evidence="6" key="1">
    <citation type="submission" date="2020-10" db="EMBL/GenBank/DDBJ databases">
        <title>Genome Sequence of ESBL Producing Zambian Clinical Strains.</title>
        <authorList>
            <person name="Shawa M."/>
            <person name="Furuta Y."/>
            <person name="Simbotwe M."/>
            <person name="Mulenga E."/>
            <person name="Mubanga M."/>
            <person name="Mulenga G."/>
            <person name="Kaile C."/>
            <person name="Zorigt T."/>
            <person name="Hang'ombe B."/>
            <person name="Higashi H."/>
        </authorList>
    </citation>
    <scope>NUCLEOTIDE SEQUENCE</scope>
    <source>
        <strain evidence="6">Zam_UTH_09</strain>
    </source>
</reference>
<dbReference type="InterPro" id="IPR005119">
    <property type="entry name" value="LysR_subst-bd"/>
</dbReference>
<dbReference type="GO" id="GO:0000976">
    <property type="term" value="F:transcription cis-regulatory region binding"/>
    <property type="evidence" value="ECO:0007669"/>
    <property type="project" value="TreeGrafter"/>
</dbReference>
<accession>A0A919I7B1</accession>
<dbReference type="SUPFAM" id="SSF53850">
    <property type="entry name" value="Periplasmic binding protein-like II"/>
    <property type="match status" value="1"/>
</dbReference>
<evidence type="ECO:0000313" key="7">
    <source>
        <dbReference type="Proteomes" id="UP000655094"/>
    </source>
</evidence>
<evidence type="ECO:0000256" key="1">
    <source>
        <dbReference type="ARBA" id="ARBA00009437"/>
    </source>
</evidence>
<evidence type="ECO:0000256" key="4">
    <source>
        <dbReference type="ARBA" id="ARBA00023163"/>
    </source>
</evidence>
<evidence type="ECO:0000256" key="2">
    <source>
        <dbReference type="ARBA" id="ARBA00023015"/>
    </source>
</evidence>
<keyword evidence="3" id="KW-0238">DNA-binding</keyword>
<dbReference type="Proteomes" id="UP000655094">
    <property type="component" value="Unassembled WGS sequence"/>
</dbReference>
<evidence type="ECO:0000313" key="6">
    <source>
        <dbReference type="EMBL" id="GHK57256.1"/>
    </source>
</evidence>
<sequence>MDPARAWLRHPEIVDYVLLSHLPAFHLGMELGNSEAIKHAVRHGLGISCLSRRVIAEQLASGTLAELKVPLPRLTRTLWRIHHRQKHISKALQRFLHYCQV</sequence>
<name>A0A919I7B1_KLEPN</name>
<dbReference type="GO" id="GO:0006355">
    <property type="term" value="P:regulation of DNA-templated transcription"/>
    <property type="evidence" value="ECO:0007669"/>
    <property type="project" value="TreeGrafter"/>
</dbReference>
<dbReference type="Gene3D" id="3.40.190.290">
    <property type="match status" value="1"/>
</dbReference>
<proteinExistence type="inferred from homology"/>
<gene>
    <name evidence="6" type="ORF">KPZU09_69920</name>
</gene>
<evidence type="ECO:0000259" key="5">
    <source>
        <dbReference type="Pfam" id="PF03466"/>
    </source>
</evidence>